<feature type="compositionally biased region" description="Low complexity" evidence="3">
    <location>
        <begin position="298"/>
        <end position="317"/>
    </location>
</feature>
<dbReference type="GO" id="GO:0032153">
    <property type="term" value="C:cell division site"/>
    <property type="evidence" value="ECO:0007669"/>
    <property type="project" value="TreeGrafter"/>
</dbReference>
<feature type="compositionally biased region" description="Polar residues" evidence="3">
    <location>
        <begin position="106"/>
        <end position="119"/>
    </location>
</feature>
<dbReference type="PANTHER" id="PTHR14107">
    <property type="entry name" value="WD REPEAT PROTEIN"/>
    <property type="match status" value="1"/>
</dbReference>
<dbReference type="Gene3D" id="2.130.10.10">
    <property type="entry name" value="YVTN repeat-like/Quinoprotein amine dehydrogenase"/>
    <property type="match status" value="1"/>
</dbReference>
<dbReference type="GO" id="GO:0045013">
    <property type="term" value="P:carbon catabolite repression of transcription"/>
    <property type="evidence" value="ECO:0007669"/>
    <property type="project" value="TreeGrafter"/>
</dbReference>
<dbReference type="OrthoDB" id="3367at2759"/>
<evidence type="ECO:0000256" key="1">
    <source>
        <dbReference type="ARBA" id="ARBA00022574"/>
    </source>
</evidence>
<keyword evidence="1" id="KW-0853">WD repeat</keyword>
<keyword evidence="2" id="KW-0677">Repeat</keyword>
<feature type="compositionally biased region" description="Basic residues" evidence="3">
    <location>
        <begin position="361"/>
        <end position="370"/>
    </location>
</feature>
<dbReference type="EMBL" id="MLYV02000787">
    <property type="protein sequence ID" value="PSR77628.1"/>
    <property type="molecule type" value="Genomic_DNA"/>
</dbReference>
<evidence type="ECO:0000256" key="2">
    <source>
        <dbReference type="ARBA" id="ARBA00022737"/>
    </source>
</evidence>
<dbReference type="AlphaFoldDB" id="A0A2R6NVL8"/>
<comment type="caution">
    <text evidence="4">The sequence shown here is derived from an EMBL/GenBank/DDBJ whole genome shotgun (WGS) entry which is preliminary data.</text>
</comment>
<accession>A0A2R6NVL8</accession>
<evidence type="ECO:0000313" key="4">
    <source>
        <dbReference type="EMBL" id="PSR77628.1"/>
    </source>
</evidence>
<reference evidence="4 5" key="1">
    <citation type="submission" date="2018-02" db="EMBL/GenBank/DDBJ databases">
        <title>Genome sequence of the basidiomycete white-rot fungus Phlebia centrifuga.</title>
        <authorList>
            <person name="Granchi Z."/>
            <person name="Peng M."/>
            <person name="de Vries R.P."/>
            <person name="Hilden K."/>
            <person name="Makela M.R."/>
            <person name="Grigoriev I."/>
            <person name="Riley R."/>
        </authorList>
    </citation>
    <scope>NUCLEOTIDE SEQUENCE [LARGE SCALE GENOMIC DNA]</scope>
    <source>
        <strain evidence="4 5">FBCC195</strain>
    </source>
</reference>
<evidence type="ECO:0000256" key="3">
    <source>
        <dbReference type="SAM" id="MobiDB-lite"/>
    </source>
</evidence>
<evidence type="ECO:0000313" key="5">
    <source>
        <dbReference type="Proteomes" id="UP000186601"/>
    </source>
</evidence>
<sequence length="370" mass="40811">MDNESTFVAPEGVYSVTEEHKHGLLALHAVNASVLTYPTKLKTVTVKFNASKTANSQVLSQLLGGSREKENKREKEKEKEKALLKEREDGLSVSSSETPDDIPSPDASTFSPSPESAPTPTLAHEQLKTIFSHPPQGGKKKSIARPKHNMRTTSSTFITRLQNLDNLNRNLQSKQGEATFLFYNSSKSFVWTEAGTKAKVGVLVWWLCPVNHAHCQEPLARIFFSAFPTCHDVNLTTVSSDRIDVIIGFNTGDILWFAIRWVPSSQNLFLVSHADGSIMVYDKEREDGLFSPKEPGVSPSNTPSEGTSSSGSSSPSEWNPLESIFVTMPPWHPVVIASTLSNGKADKDKDKIPKNPVSHWRISKKKIVGE</sequence>
<feature type="region of interest" description="Disordered" evidence="3">
    <location>
        <begin position="290"/>
        <end position="317"/>
    </location>
</feature>
<dbReference type="STRING" id="98765.A0A2R6NVL8"/>
<dbReference type="GO" id="GO:0051286">
    <property type="term" value="C:cell tip"/>
    <property type="evidence" value="ECO:0007669"/>
    <property type="project" value="TreeGrafter"/>
</dbReference>
<gene>
    <name evidence="4" type="ORF">PHLCEN_2v7818</name>
</gene>
<dbReference type="InterPro" id="IPR015943">
    <property type="entry name" value="WD40/YVTN_repeat-like_dom_sf"/>
</dbReference>
<protein>
    <submittedName>
        <fullName evidence="4">Uncharacterized protein</fullName>
    </submittedName>
</protein>
<feature type="compositionally biased region" description="Basic and acidic residues" evidence="3">
    <location>
        <begin position="344"/>
        <end position="353"/>
    </location>
</feature>
<name>A0A2R6NVL8_9APHY</name>
<feature type="region of interest" description="Disordered" evidence="3">
    <location>
        <begin position="63"/>
        <end position="121"/>
    </location>
</feature>
<dbReference type="PANTHER" id="PTHR14107:SF16">
    <property type="entry name" value="AT02583P"/>
    <property type="match status" value="1"/>
</dbReference>
<dbReference type="InterPro" id="IPR051362">
    <property type="entry name" value="WD_repeat_creC_regulators"/>
</dbReference>
<dbReference type="GO" id="GO:0005634">
    <property type="term" value="C:nucleus"/>
    <property type="evidence" value="ECO:0007669"/>
    <property type="project" value="TreeGrafter"/>
</dbReference>
<feature type="region of interest" description="Disordered" evidence="3">
    <location>
        <begin position="340"/>
        <end position="370"/>
    </location>
</feature>
<organism evidence="4 5">
    <name type="scientific">Hermanssonia centrifuga</name>
    <dbReference type="NCBI Taxonomy" id="98765"/>
    <lineage>
        <taxon>Eukaryota</taxon>
        <taxon>Fungi</taxon>
        <taxon>Dikarya</taxon>
        <taxon>Basidiomycota</taxon>
        <taxon>Agaricomycotina</taxon>
        <taxon>Agaricomycetes</taxon>
        <taxon>Polyporales</taxon>
        <taxon>Meruliaceae</taxon>
        <taxon>Hermanssonia</taxon>
    </lineage>
</organism>
<proteinExistence type="predicted"/>
<feature type="compositionally biased region" description="Basic and acidic residues" evidence="3">
    <location>
        <begin position="66"/>
        <end position="90"/>
    </location>
</feature>
<dbReference type="Proteomes" id="UP000186601">
    <property type="component" value="Unassembled WGS sequence"/>
</dbReference>
<keyword evidence="5" id="KW-1185">Reference proteome</keyword>